<sequence>MSSYPLLVWRKSIRFVTCRPDEFALCAVPNLCANLRVGHEVEQGADGPGLHARRRFSRAPLQSAYRAVAASFFPRAPPVSRRETSSGMAPARPMEAAAEPSSWDRRSSAPWPPRCESGCPGCASPAARSESSDDDGDSSSATSDKIVPSDASAAHDSSSRWIPESNEEEKEN</sequence>
<feature type="compositionally biased region" description="Low complexity" evidence="1">
    <location>
        <begin position="138"/>
        <end position="156"/>
    </location>
</feature>
<accession>A0A6G1C0G6</accession>
<proteinExistence type="predicted"/>
<keyword evidence="3" id="KW-1185">Reference proteome</keyword>
<gene>
    <name evidence="2" type="ORF">E2562_028040</name>
</gene>
<evidence type="ECO:0000313" key="2">
    <source>
        <dbReference type="EMBL" id="KAF0893626.1"/>
    </source>
</evidence>
<dbReference type="Proteomes" id="UP000479710">
    <property type="component" value="Unassembled WGS sequence"/>
</dbReference>
<dbReference type="AlphaFoldDB" id="A0A6G1C0G6"/>
<comment type="caution">
    <text evidence="2">The sequence shown here is derived from an EMBL/GenBank/DDBJ whole genome shotgun (WGS) entry which is preliminary data.</text>
</comment>
<dbReference type="EMBL" id="SPHZ02000011">
    <property type="protein sequence ID" value="KAF0893626.1"/>
    <property type="molecule type" value="Genomic_DNA"/>
</dbReference>
<evidence type="ECO:0000313" key="3">
    <source>
        <dbReference type="Proteomes" id="UP000479710"/>
    </source>
</evidence>
<organism evidence="2 3">
    <name type="scientific">Oryza meyeriana var. granulata</name>
    <dbReference type="NCBI Taxonomy" id="110450"/>
    <lineage>
        <taxon>Eukaryota</taxon>
        <taxon>Viridiplantae</taxon>
        <taxon>Streptophyta</taxon>
        <taxon>Embryophyta</taxon>
        <taxon>Tracheophyta</taxon>
        <taxon>Spermatophyta</taxon>
        <taxon>Magnoliopsida</taxon>
        <taxon>Liliopsida</taxon>
        <taxon>Poales</taxon>
        <taxon>Poaceae</taxon>
        <taxon>BOP clade</taxon>
        <taxon>Oryzoideae</taxon>
        <taxon>Oryzeae</taxon>
        <taxon>Oryzinae</taxon>
        <taxon>Oryza</taxon>
        <taxon>Oryza meyeriana</taxon>
    </lineage>
</organism>
<feature type="compositionally biased region" description="Low complexity" evidence="1">
    <location>
        <begin position="88"/>
        <end position="100"/>
    </location>
</feature>
<evidence type="ECO:0000256" key="1">
    <source>
        <dbReference type="SAM" id="MobiDB-lite"/>
    </source>
</evidence>
<name>A0A6G1C0G6_9ORYZ</name>
<feature type="region of interest" description="Disordered" evidence="1">
    <location>
        <begin position="76"/>
        <end position="172"/>
    </location>
</feature>
<protein>
    <submittedName>
        <fullName evidence="2">Uncharacterized protein</fullName>
    </submittedName>
</protein>
<reference evidence="2 3" key="1">
    <citation type="submission" date="2019-11" db="EMBL/GenBank/DDBJ databases">
        <title>Whole genome sequence of Oryza granulata.</title>
        <authorList>
            <person name="Li W."/>
        </authorList>
    </citation>
    <scope>NUCLEOTIDE SEQUENCE [LARGE SCALE GENOMIC DNA]</scope>
    <source>
        <strain evidence="3">cv. Menghai</strain>
        <tissue evidence="2">Leaf</tissue>
    </source>
</reference>